<dbReference type="EMBL" id="CP036316">
    <property type="protein sequence ID" value="QDT65986.1"/>
    <property type="molecule type" value="Genomic_DNA"/>
</dbReference>
<protein>
    <recommendedName>
        <fullName evidence="4">Acid-resistance membrane protein</fullName>
    </recommendedName>
</protein>
<feature type="transmembrane region" description="Helical" evidence="1">
    <location>
        <begin position="164"/>
        <end position="187"/>
    </location>
</feature>
<evidence type="ECO:0000313" key="2">
    <source>
        <dbReference type="EMBL" id="QDT65986.1"/>
    </source>
</evidence>
<keyword evidence="1" id="KW-0472">Membrane</keyword>
<dbReference type="KEGG" id="chya:V22_32500"/>
<dbReference type="GO" id="GO:0005886">
    <property type="term" value="C:plasma membrane"/>
    <property type="evidence" value="ECO:0007669"/>
    <property type="project" value="TreeGrafter"/>
</dbReference>
<dbReference type="PANTHER" id="PTHR34989:SF1">
    <property type="entry name" value="PROTEIN HDED"/>
    <property type="match status" value="1"/>
</dbReference>
<evidence type="ECO:0008006" key="4">
    <source>
        <dbReference type="Google" id="ProtNLM"/>
    </source>
</evidence>
<dbReference type="InterPro" id="IPR052712">
    <property type="entry name" value="Acid_resist_chaperone_HdeD"/>
</dbReference>
<sequence length="201" mass="21593">MTEQNKPLANAASAAKSRVEAKLGHVWWAIMLRGVLAVILAGCAFIWPEKTLGILMKLLGAYFVLDGVIAAIAAYRGDEKVSTIAQAIIGFAMGLILLFWAGISVKVFLVLVGIWLLLQGFSLLLAAYRTDPADETRGLTIGIGAVMAVIGCVFIFWTHTGVVIVSWLIGFCSLIIGAMLIFLATCVRNLHQKIQHIGNPG</sequence>
<evidence type="ECO:0000256" key="1">
    <source>
        <dbReference type="SAM" id="Phobius"/>
    </source>
</evidence>
<evidence type="ECO:0000313" key="3">
    <source>
        <dbReference type="Proteomes" id="UP000319976"/>
    </source>
</evidence>
<feature type="transmembrane region" description="Helical" evidence="1">
    <location>
        <begin position="81"/>
        <end position="101"/>
    </location>
</feature>
<dbReference type="Proteomes" id="UP000319976">
    <property type="component" value="Chromosome"/>
</dbReference>
<reference evidence="2 3" key="1">
    <citation type="submission" date="2019-02" db="EMBL/GenBank/DDBJ databases">
        <title>Deep-cultivation of Planctomycetes and their phenomic and genomic characterization uncovers novel biology.</title>
        <authorList>
            <person name="Wiegand S."/>
            <person name="Jogler M."/>
            <person name="Boedeker C."/>
            <person name="Pinto D."/>
            <person name="Vollmers J."/>
            <person name="Rivas-Marin E."/>
            <person name="Kohn T."/>
            <person name="Peeters S.H."/>
            <person name="Heuer A."/>
            <person name="Rast P."/>
            <person name="Oberbeckmann S."/>
            <person name="Bunk B."/>
            <person name="Jeske O."/>
            <person name="Meyerdierks A."/>
            <person name="Storesund J.E."/>
            <person name="Kallscheuer N."/>
            <person name="Luecker S."/>
            <person name="Lage O.M."/>
            <person name="Pohl T."/>
            <person name="Merkel B.J."/>
            <person name="Hornburger P."/>
            <person name="Mueller R.-W."/>
            <person name="Bruemmer F."/>
            <person name="Labrenz M."/>
            <person name="Spormann A.M."/>
            <person name="Op den Camp H."/>
            <person name="Overmann J."/>
            <person name="Amann R."/>
            <person name="Jetten M.S.M."/>
            <person name="Mascher T."/>
            <person name="Medema M.H."/>
            <person name="Devos D.P."/>
            <person name="Kaster A.-K."/>
            <person name="Ovreas L."/>
            <person name="Rohde M."/>
            <person name="Galperin M.Y."/>
            <person name="Jogler C."/>
        </authorList>
    </citation>
    <scope>NUCLEOTIDE SEQUENCE [LARGE SCALE GENOMIC DNA]</scope>
    <source>
        <strain evidence="2 3">V22</strain>
    </source>
</reference>
<accession>A0A517TC85</accession>
<dbReference type="InterPro" id="IPR005325">
    <property type="entry name" value="DUF308_memb"/>
</dbReference>
<dbReference type="Pfam" id="PF03729">
    <property type="entry name" value="DUF308"/>
    <property type="match status" value="2"/>
</dbReference>
<feature type="transmembrane region" description="Helical" evidence="1">
    <location>
        <begin position="26"/>
        <end position="48"/>
    </location>
</feature>
<feature type="transmembrane region" description="Helical" evidence="1">
    <location>
        <begin position="107"/>
        <end position="127"/>
    </location>
</feature>
<dbReference type="OrthoDB" id="286200at2"/>
<feature type="transmembrane region" description="Helical" evidence="1">
    <location>
        <begin position="54"/>
        <end position="74"/>
    </location>
</feature>
<keyword evidence="1" id="KW-1133">Transmembrane helix</keyword>
<organism evidence="2 3">
    <name type="scientific">Calycomorphotria hydatis</name>
    <dbReference type="NCBI Taxonomy" id="2528027"/>
    <lineage>
        <taxon>Bacteria</taxon>
        <taxon>Pseudomonadati</taxon>
        <taxon>Planctomycetota</taxon>
        <taxon>Planctomycetia</taxon>
        <taxon>Planctomycetales</taxon>
        <taxon>Planctomycetaceae</taxon>
        <taxon>Calycomorphotria</taxon>
    </lineage>
</organism>
<name>A0A517TC85_9PLAN</name>
<dbReference type="RefSeq" id="WP_145264718.1">
    <property type="nucleotide sequence ID" value="NZ_CP036316.1"/>
</dbReference>
<feature type="transmembrane region" description="Helical" evidence="1">
    <location>
        <begin position="139"/>
        <end position="158"/>
    </location>
</feature>
<dbReference type="AlphaFoldDB" id="A0A517TC85"/>
<dbReference type="PANTHER" id="PTHR34989">
    <property type="entry name" value="PROTEIN HDED"/>
    <property type="match status" value="1"/>
</dbReference>
<proteinExistence type="predicted"/>
<keyword evidence="1" id="KW-0812">Transmembrane</keyword>
<gene>
    <name evidence="2" type="ORF">V22_32500</name>
</gene>
<keyword evidence="3" id="KW-1185">Reference proteome</keyword>